<dbReference type="EnsemblPlants" id="OBART06G01300.2">
    <property type="protein sequence ID" value="OBART06G01300.2"/>
    <property type="gene ID" value="OBART06G01300"/>
</dbReference>
<evidence type="ECO:0000256" key="1">
    <source>
        <dbReference type="ARBA" id="ARBA00004906"/>
    </source>
</evidence>
<evidence type="ECO:0000256" key="2">
    <source>
        <dbReference type="ARBA" id="ARBA00022679"/>
    </source>
</evidence>
<dbReference type="Pfam" id="PF04564">
    <property type="entry name" value="U-box"/>
    <property type="match status" value="1"/>
</dbReference>
<name>A0A0D3GC55_9ORYZ</name>
<proteinExistence type="predicted"/>
<dbReference type="PANTHER" id="PTHR22849:SF23">
    <property type="entry name" value="U-BOX DOMAIN-CONTAINING PROTEIN"/>
    <property type="match status" value="1"/>
</dbReference>
<dbReference type="Gramene" id="OBART06G01300.2">
    <property type="protein sequence ID" value="OBART06G01300.2"/>
    <property type="gene ID" value="OBART06G01300"/>
</dbReference>
<reference evidence="5" key="2">
    <citation type="submission" date="2015-03" db="UniProtKB">
        <authorList>
            <consortium name="EnsemblPlants"/>
        </authorList>
    </citation>
    <scope>IDENTIFICATION</scope>
</reference>
<dbReference type="InterPro" id="IPR013083">
    <property type="entry name" value="Znf_RING/FYVE/PHD"/>
</dbReference>
<dbReference type="InterPro" id="IPR003613">
    <property type="entry name" value="Ubox_domain"/>
</dbReference>
<keyword evidence="2 3" id="KW-0808">Transferase</keyword>
<dbReference type="Proteomes" id="UP000026960">
    <property type="component" value="Chromosome 6"/>
</dbReference>
<dbReference type="PANTHER" id="PTHR22849">
    <property type="entry name" value="WDSAM1 PROTEIN"/>
    <property type="match status" value="1"/>
</dbReference>
<dbReference type="EC" id="2.3.2.27" evidence="3"/>
<reference evidence="5" key="1">
    <citation type="journal article" date="2009" name="Rice">
        <title>De Novo Next Generation Sequencing of Plant Genomes.</title>
        <authorList>
            <person name="Rounsley S."/>
            <person name="Marri P.R."/>
            <person name="Yu Y."/>
            <person name="He R."/>
            <person name="Sisneros N."/>
            <person name="Goicoechea J.L."/>
            <person name="Lee S.J."/>
            <person name="Angelova A."/>
            <person name="Kudrna D."/>
            <person name="Luo M."/>
            <person name="Affourtit J."/>
            <person name="Desany B."/>
            <person name="Knight J."/>
            <person name="Niazi F."/>
            <person name="Egholm M."/>
            <person name="Wing R.A."/>
        </authorList>
    </citation>
    <scope>NUCLEOTIDE SEQUENCE [LARGE SCALE GENOMIC DNA]</scope>
    <source>
        <strain evidence="5">cv. IRGC 105608</strain>
    </source>
</reference>
<evidence type="ECO:0000256" key="3">
    <source>
        <dbReference type="RuleBase" id="RU369093"/>
    </source>
</evidence>
<dbReference type="AlphaFoldDB" id="A0A0D3GC55"/>
<evidence type="ECO:0000259" key="4">
    <source>
        <dbReference type="PROSITE" id="PS51698"/>
    </source>
</evidence>
<evidence type="ECO:0000313" key="6">
    <source>
        <dbReference type="Proteomes" id="UP000026960"/>
    </source>
</evidence>
<comment type="pathway">
    <text evidence="1 3">Protein modification; protein ubiquitination.</text>
</comment>
<dbReference type="SMART" id="SM00504">
    <property type="entry name" value="Ubox"/>
    <property type="match status" value="1"/>
</dbReference>
<protein>
    <recommendedName>
        <fullName evidence="3 4">U-box domain-containing protein</fullName>
        <ecNumber evidence="3">2.3.2.27</ecNumber>
    </recommendedName>
    <alternativeName>
        <fullName evidence="3">RING-type E3 ubiquitin transferase PUB</fullName>
    </alternativeName>
</protein>
<keyword evidence="6" id="KW-1185">Reference proteome</keyword>
<sequence length="91" mass="10555">MSLALARTPTWSWAPSSPVPDFLCSISMELMEDPVTVATGVTYDRRSIERWFFKLAVNVLWLVACAPAPAERVLPCWRTWRWAAPWRSCWR</sequence>
<feature type="domain" description="U-box" evidence="4">
    <location>
        <begin position="17"/>
        <end position="52"/>
    </location>
</feature>
<dbReference type="UniPathway" id="UPA00143"/>
<comment type="catalytic activity">
    <reaction evidence="3">
        <text>S-ubiquitinyl-[E2 ubiquitin-conjugating enzyme]-L-cysteine + [acceptor protein]-L-lysine = [E2 ubiquitin-conjugating enzyme]-L-cysteine + N(6)-ubiquitinyl-[acceptor protein]-L-lysine.</text>
        <dbReference type="EC" id="2.3.2.27"/>
    </reaction>
</comment>
<dbReference type="GO" id="GO:0061630">
    <property type="term" value="F:ubiquitin protein ligase activity"/>
    <property type="evidence" value="ECO:0007669"/>
    <property type="project" value="UniProtKB-UniRule"/>
</dbReference>
<dbReference type="HOGENOM" id="CLU_2430568_0_0_1"/>
<dbReference type="PROSITE" id="PS51698">
    <property type="entry name" value="U_BOX"/>
    <property type="match status" value="1"/>
</dbReference>
<keyword evidence="3" id="KW-0833">Ubl conjugation pathway</keyword>
<dbReference type="InterPro" id="IPR045185">
    <property type="entry name" value="PUB22/23/24-like"/>
</dbReference>
<dbReference type="Gene3D" id="3.30.40.10">
    <property type="entry name" value="Zinc/RING finger domain, C3HC4 (zinc finger)"/>
    <property type="match status" value="1"/>
</dbReference>
<dbReference type="SUPFAM" id="SSF57850">
    <property type="entry name" value="RING/U-box"/>
    <property type="match status" value="1"/>
</dbReference>
<dbReference type="GO" id="GO:0016567">
    <property type="term" value="P:protein ubiquitination"/>
    <property type="evidence" value="ECO:0007669"/>
    <property type="project" value="UniProtKB-UniRule"/>
</dbReference>
<organism evidence="5">
    <name type="scientific">Oryza barthii</name>
    <dbReference type="NCBI Taxonomy" id="65489"/>
    <lineage>
        <taxon>Eukaryota</taxon>
        <taxon>Viridiplantae</taxon>
        <taxon>Streptophyta</taxon>
        <taxon>Embryophyta</taxon>
        <taxon>Tracheophyta</taxon>
        <taxon>Spermatophyta</taxon>
        <taxon>Magnoliopsida</taxon>
        <taxon>Liliopsida</taxon>
        <taxon>Poales</taxon>
        <taxon>Poaceae</taxon>
        <taxon>BOP clade</taxon>
        <taxon>Oryzoideae</taxon>
        <taxon>Oryzeae</taxon>
        <taxon>Oryzinae</taxon>
        <taxon>Oryza</taxon>
    </lineage>
</organism>
<comment type="function">
    <text evidence="3">Functions as an E3 ubiquitin ligase.</text>
</comment>
<accession>A0A0D3GC55</accession>
<evidence type="ECO:0000313" key="5">
    <source>
        <dbReference type="EnsemblPlants" id="OBART06G01300.2"/>
    </source>
</evidence>